<dbReference type="AlphaFoldDB" id="A0AAU7T9T9"/>
<gene>
    <name evidence="2" type="ORF">ABN611_34105</name>
</gene>
<feature type="transmembrane region" description="Helical" evidence="1">
    <location>
        <begin position="54"/>
        <end position="72"/>
    </location>
</feature>
<reference evidence="2" key="1">
    <citation type="submission" date="2024-06" db="EMBL/GenBank/DDBJ databases">
        <title>Kribbella sp. strain HUAS MG21 genome sequences.</title>
        <authorList>
            <person name="Mo P."/>
        </authorList>
    </citation>
    <scope>NUCLEOTIDE SEQUENCE</scope>
    <source>
        <strain evidence="2">HUAS MG21</strain>
    </source>
</reference>
<evidence type="ECO:0000313" key="2">
    <source>
        <dbReference type="EMBL" id="XBV23591.1"/>
    </source>
</evidence>
<accession>A0AAU7T9T9</accession>
<evidence type="ECO:0000256" key="1">
    <source>
        <dbReference type="SAM" id="Phobius"/>
    </source>
</evidence>
<keyword evidence="1" id="KW-0812">Transmembrane</keyword>
<protein>
    <submittedName>
        <fullName evidence="2">DUF2269 domain-containing protein</fullName>
    </submittedName>
</protein>
<keyword evidence="1" id="KW-0472">Membrane</keyword>
<sequence length="167" mass="18206">MKRPVRRALVLVHIIASIGWIGSVATYIALGVLAAANADDLIKRSAWIAMEFTGWYVIVPLAVLSLATGIITSTSGGWGLLRHYWVAISLTLTVFCVAILLLHMPDVTTAANRARDTTRPAHQLGSDLFHPTVGLAILLFIATLNTYKPKGLTRYGHHKAQERRTAP</sequence>
<name>A0AAU7T9T9_9ACTN</name>
<dbReference type="RefSeq" id="WP_350276422.1">
    <property type="nucleotide sequence ID" value="NZ_CP158165.1"/>
</dbReference>
<keyword evidence="1" id="KW-1133">Transmembrane helix</keyword>
<proteinExistence type="predicted"/>
<dbReference type="EMBL" id="CP158165">
    <property type="protein sequence ID" value="XBV23591.1"/>
    <property type="molecule type" value="Genomic_DNA"/>
</dbReference>
<feature type="transmembrane region" description="Helical" evidence="1">
    <location>
        <begin position="128"/>
        <end position="147"/>
    </location>
</feature>
<feature type="transmembrane region" description="Helical" evidence="1">
    <location>
        <begin position="9"/>
        <end position="34"/>
    </location>
</feature>
<feature type="transmembrane region" description="Helical" evidence="1">
    <location>
        <begin position="84"/>
        <end position="104"/>
    </location>
</feature>
<organism evidence="2">
    <name type="scientific">Kribbella sp. HUAS MG21</name>
    <dbReference type="NCBI Taxonomy" id="3160966"/>
    <lineage>
        <taxon>Bacteria</taxon>
        <taxon>Bacillati</taxon>
        <taxon>Actinomycetota</taxon>
        <taxon>Actinomycetes</taxon>
        <taxon>Propionibacteriales</taxon>
        <taxon>Kribbellaceae</taxon>
        <taxon>Kribbella</taxon>
    </lineage>
</organism>